<dbReference type="STRING" id="220714.SAMN05660469_0889"/>
<evidence type="ECO:0000313" key="7">
    <source>
        <dbReference type="Proteomes" id="UP000061227"/>
    </source>
</evidence>
<comment type="similarity">
    <text evidence="2 4">Belongs to the bacterial solute-binding protein 3 family.</text>
</comment>
<evidence type="ECO:0000256" key="3">
    <source>
        <dbReference type="ARBA" id="ARBA00022729"/>
    </source>
</evidence>
<evidence type="ECO:0000256" key="4">
    <source>
        <dbReference type="RuleBase" id="RU003744"/>
    </source>
</evidence>
<dbReference type="AlphaFoldDB" id="A0A3F3GUM6"/>
<dbReference type="PANTHER" id="PTHR35936">
    <property type="entry name" value="MEMBRANE-BOUND LYTIC MUREIN TRANSGLYCOSYLASE F"/>
    <property type="match status" value="1"/>
</dbReference>
<dbReference type="Gene3D" id="3.40.190.10">
    <property type="entry name" value="Periplasmic binding protein-like II"/>
    <property type="match status" value="2"/>
</dbReference>
<dbReference type="GO" id="GO:0030313">
    <property type="term" value="C:cell envelope"/>
    <property type="evidence" value="ECO:0007669"/>
    <property type="project" value="UniProtKB-SubCell"/>
</dbReference>
<evidence type="ECO:0000313" key="6">
    <source>
        <dbReference type="EMBL" id="GAP03065.1"/>
    </source>
</evidence>
<dbReference type="Proteomes" id="UP000061227">
    <property type="component" value="Unassembled WGS sequence"/>
</dbReference>
<dbReference type="SMART" id="SM00062">
    <property type="entry name" value="PBPb"/>
    <property type="match status" value="1"/>
</dbReference>
<reference evidence="6 7" key="1">
    <citation type="journal article" date="2015" name="BMC Genomics">
        <title>Comparative genomics of Fructobacillus spp. and Leuconostoc spp. reveals niche-specific evolution of Fructobacillus spp.</title>
        <authorList>
            <person name="Endo A."/>
            <person name="Tanizawa Y."/>
            <person name="Tanaka N."/>
            <person name="Maeno S."/>
            <person name="Kumar H."/>
            <person name="Shiwa Y."/>
            <person name="Okada S."/>
            <person name="Yoshikawa H."/>
            <person name="Dicks L."/>
            <person name="Nakagawa J."/>
            <person name="Arita M."/>
        </authorList>
    </citation>
    <scope>NUCLEOTIDE SEQUENCE [LARGE SCALE GENOMIC DNA]</scope>
    <source>
        <strain evidence="6 7">DSM 15468</strain>
    </source>
</reference>
<sequence>MNKKVLILLAGIIVVIGAIFGFAQLNQPKKDETIKQGTLTVGLEGTYAPFSYHDDSGKLVGYEVDMAKAIGKKLNLKVTFVQTKWDSLIAGLGSDRYDAVINNIGIRPDREKNYRMSEPYLYSKSVLIKRTDESDLNSLADIKGKTMAQSLTSNYGQVAQQKGANIKAVAGIVEAMNLITTNRADGSLNDQGAFAAWKKANPNADVTSVDISTDIKSVPTGVLMNKKNAALQKDMNKAISELKKDGTLSKLSKKYFGVDLSHD</sequence>
<protein>
    <submittedName>
        <fullName evidence="6">ABC-type amino acid transport/signal transduction system, periplasmic component/domain</fullName>
    </submittedName>
</protein>
<dbReference type="PANTHER" id="PTHR35936:SF34">
    <property type="entry name" value="ABC TRANSPORTER EXTRACELLULAR-BINDING PROTEIN YCKB-RELATED"/>
    <property type="match status" value="1"/>
</dbReference>
<accession>A0A3F3GUM6</accession>
<dbReference type="RefSeq" id="WP_059378334.1">
    <property type="nucleotide sequence ID" value="NZ_DF968066.1"/>
</dbReference>
<proteinExistence type="inferred from homology"/>
<dbReference type="InterPro" id="IPR018313">
    <property type="entry name" value="SBP_3_CS"/>
</dbReference>
<gene>
    <name evidence="6" type="ORF">FPFC_040580</name>
</gene>
<organism evidence="6 7">
    <name type="scientific">Fructobacillus pseudoficulneus</name>
    <dbReference type="NCBI Taxonomy" id="220714"/>
    <lineage>
        <taxon>Bacteria</taxon>
        <taxon>Bacillati</taxon>
        <taxon>Bacillota</taxon>
        <taxon>Bacilli</taxon>
        <taxon>Lactobacillales</taxon>
        <taxon>Lactobacillaceae</taxon>
        <taxon>Fructobacillus</taxon>
    </lineage>
</organism>
<dbReference type="InterPro" id="IPR001638">
    <property type="entry name" value="Solute-binding_3/MltF_N"/>
</dbReference>
<keyword evidence="7" id="KW-1185">Reference proteome</keyword>
<dbReference type="SUPFAM" id="SSF53850">
    <property type="entry name" value="Periplasmic binding protein-like II"/>
    <property type="match status" value="1"/>
</dbReference>
<evidence type="ECO:0000259" key="5">
    <source>
        <dbReference type="SMART" id="SM00062"/>
    </source>
</evidence>
<dbReference type="OrthoDB" id="8613538at2"/>
<comment type="subcellular location">
    <subcellularLocation>
        <location evidence="1">Cell envelope</location>
    </subcellularLocation>
</comment>
<evidence type="ECO:0000256" key="1">
    <source>
        <dbReference type="ARBA" id="ARBA00004196"/>
    </source>
</evidence>
<dbReference type="PROSITE" id="PS01039">
    <property type="entry name" value="SBP_BACTERIAL_3"/>
    <property type="match status" value="1"/>
</dbReference>
<name>A0A3F3GUM6_9LACO</name>
<evidence type="ECO:0000256" key="2">
    <source>
        <dbReference type="ARBA" id="ARBA00010333"/>
    </source>
</evidence>
<dbReference type="Pfam" id="PF00497">
    <property type="entry name" value="SBP_bac_3"/>
    <property type="match status" value="1"/>
</dbReference>
<keyword evidence="3" id="KW-0732">Signal</keyword>
<dbReference type="EMBL" id="DF968066">
    <property type="protein sequence ID" value="GAP03065.1"/>
    <property type="molecule type" value="Genomic_DNA"/>
</dbReference>
<feature type="domain" description="Solute-binding protein family 3/N-terminal" evidence="5">
    <location>
        <begin position="38"/>
        <end position="259"/>
    </location>
</feature>